<name>A0AAD7CKP3_9AGAR</name>
<gene>
    <name evidence="8" type="ORF">FB45DRAFT_997841</name>
</gene>
<evidence type="ECO:0000256" key="6">
    <source>
        <dbReference type="SAM" id="MobiDB-lite"/>
    </source>
</evidence>
<evidence type="ECO:0000313" key="8">
    <source>
        <dbReference type="EMBL" id="KAJ7651184.1"/>
    </source>
</evidence>
<dbReference type="InterPro" id="IPR000719">
    <property type="entry name" value="Prot_kinase_dom"/>
</dbReference>
<dbReference type="SMART" id="SM00220">
    <property type="entry name" value="S_TKc"/>
    <property type="match status" value="1"/>
</dbReference>
<evidence type="ECO:0000256" key="4">
    <source>
        <dbReference type="ARBA" id="ARBA00022777"/>
    </source>
</evidence>
<keyword evidence="5" id="KW-0067">ATP-binding</keyword>
<organism evidence="8 9">
    <name type="scientific">Roridomyces roridus</name>
    <dbReference type="NCBI Taxonomy" id="1738132"/>
    <lineage>
        <taxon>Eukaryota</taxon>
        <taxon>Fungi</taxon>
        <taxon>Dikarya</taxon>
        <taxon>Basidiomycota</taxon>
        <taxon>Agaricomycotina</taxon>
        <taxon>Agaricomycetes</taxon>
        <taxon>Agaricomycetidae</taxon>
        <taxon>Agaricales</taxon>
        <taxon>Marasmiineae</taxon>
        <taxon>Mycenaceae</taxon>
        <taxon>Roridomyces</taxon>
    </lineage>
</organism>
<dbReference type="InterPro" id="IPR011009">
    <property type="entry name" value="Kinase-like_dom_sf"/>
</dbReference>
<dbReference type="Proteomes" id="UP001221142">
    <property type="component" value="Unassembled WGS sequence"/>
</dbReference>
<dbReference type="SUPFAM" id="SSF56112">
    <property type="entry name" value="Protein kinase-like (PK-like)"/>
    <property type="match status" value="1"/>
</dbReference>
<reference evidence="8" key="1">
    <citation type="submission" date="2023-03" db="EMBL/GenBank/DDBJ databases">
        <title>Massive genome expansion in bonnet fungi (Mycena s.s.) driven by repeated elements and novel gene families across ecological guilds.</title>
        <authorList>
            <consortium name="Lawrence Berkeley National Laboratory"/>
            <person name="Harder C.B."/>
            <person name="Miyauchi S."/>
            <person name="Viragh M."/>
            <person name="Kuo A."/>
            <person name="Thoen E."/>
            <person name="Andreopoulos B."/>
            <person name="Lu D."/>
            <person name="Skrede I."/>
            <person name="Drula E."/>
            <person name="Henrissat B."/>
            <person name="Morin E."/>
            <person name="Kohler A."/>
            <person name="Barry K."/>
            <person name="LaButti K."/>
            <person name="Morin E."/>
            <person name="Salamov A."/>
            <person name="Lipzen A."/>
            <person name="Mereny Z."/>
            <person name="Hegedus B."/>
            <person name="Baldrian P."/>
            <person name="Stursova M."/>
            <person name="Weitz H."/>
            <person name="Taylor A."/>
            <person name="Grigoriev I.V."/>
            <person name="Nagy L.G."/>
            <person name="Martin F."/>
            <person name="Kauserud H."/>
        </authorList>
    </citation>
    <scope>NUCLEOTIDE SEQUENCE</scope>
    <source>
        <strain evidence="8">9284</strain>
    </source>
</reference>
<evidence type="ECO:0000256" key="1">
    <source>
        <dbReference type="ARBA" id="ARBA00022527"/>
    </source>
</evidence>
<dbReference type="EMBL" id="JARKIF010000001">
    <property type="protein sequence ID" value="KAJ7651184.1"/>
    <property type="molecule type" value="Genomic_DNA"/>
</dbReference>
<keyword evidence="9" id="KW-1185">Reference proteome</keyword>
<feature type="compositionally biased region" description="Basic residues" evidence="6">
    <location>
        <begin position="394"/>
        <end position="406"/>
    </location>
</feature>
<dbReference type="Gene3D" id="1.10.510.10">
    <property type="entry name" value="Transferase(Phosphotransferase) domain 1"/>
    <property type="match status" value="1"/>
</dbReference>
<proteinExistence type="predicted"/>
<evidence type="ECO:0000256" key="5">
    <source>
        <dbReference type="ARBA" id="ARBA00022840"/>
    </source>
</evidence>
<evidence type="ECO:0000313" key="9">
    <source>
        <dbReference type="Proteomes" id="UP001221142"/>
    </source>
</evidence>
<evidence type="ECO:0000256" key="2">
    <source>
        <dbReference type="ARBA" id="ARBA00022679"/>
    </source>
</evidence>
<accession>A0AAD7CKP3</accession>
<dbReference type="InterPro" id="IPR008271">
    <property type="entry name" value="Ser/Thr_kinase_AS"/>
</dbReference>
<dbReference type="GO" id="GO:0007165">
    <property type="term" value="P:signal transduction"/>
    <property type="evidence" value="ECO:0007669"/>
    <property type="project" value="TreeGrafter"/>
</dbReference>
<keyword evidence="3" id="KW-0547">Nucleotide-binding</keyword>
<evidence type="ECO:0000256" key="3">
    <source>
        <dbReference type="ARBA" id="ARBA00022741"/>
    </source>
</evidence>
<dbReference type="AlphaFoldDB" id="A0AAD7CKP3"/>
<comment type="caution">
    <text evidence="8">The sequence shown here is derived from an EMBL/GenBank/DDBJ whole genome shotgun (WGS) entry which is preliminary data.</text>
</comment>
<keyword evidence="2" id="KW-0808">Transferase</keyword>
<dbReference type="PANTHER" id="PTHR43895:SF150">
    <property type="entry name" value="SERINE_THREONINE-PROTEIN KINASE STK11"/>
    <property type="match status" value="1"/>
</dbReference>
<feature type="region of interest" description="Disordered" evidence="6">
    <location>
        <begin position="39"/>
        <end position="69"/>
    </location>
</feature>
<feature type="compositionally biased region" description="Low complexity" evidence="6">
    <location>
        <begin position="42"/>
        <end position="69"/>
    </location>
</feature>
<feature type="domain" description="Protein kinase" evidence="7">
    <location>
        <begin position="17"/>
        <end position="311"/>
    </location>
</feature>
<keyword evidence="4 8" id="KW-0418">Kinase</keyword>
<dbReference type="Pfam" id="PF00069">
    <property type="entry name" value="Pkinase"/>
    <property type="match status" value="1"/>
</dbReference>
<evidence type="ECO:0000259" key="7">
    <source>
        <dbReference type="PROSITE" id="PS50011"/>
    </source>
</evidence>
<sequence length="413" mass="45575">MNSLRDLTGRLVNDGSLHLEKLVGAGAFGNLYRACDTDSTRSRPSSWASSSSSSSTPSSHSSTPSSASSTSSKVYAVKCLEKHVLDSPEANLIERERCLHSQVSSHPNIVTFHRHFVDKEHEYFVMDFHDGSDMFRAITDHVYYRNTPLIKRTFAGVVDAIRFCHRQGVYHRDIKPENILVDASGGNPCLTDFGLATTSCVSESVSGTPPYMTPESFQSEYSPAQSDAWALSILLMNLVTERWAWTSASPERKGSFKKRYLPDPEKFLRDTLPISRPFASLLMRSLRPDPGSRISLEKFAEAVQLTEDLFISHDDLATASPAVRRAAKRPSGVKHVQPGLEAPAPAGAAHGTDHECPPGLTPAPPPRASATARSMPGDPSPPSPRRLQPEASKSHHKPGKVKRFLRHLRFWRK</sequence>
<keyword evidence="1" id="KW-0723">Serine/threonine-protein kinase</keyword>
<dbReference type="PANTHER" id="PTHR43895">
    <property type="entry name" value="CALCIUM/CALMODULIN-DEPENDENT PROTEIN KINASE KINASE-RELATED"/>
    <property type="match status" value="1"/>
</dbReference>
<dbReference type="PROSITE" id="PS00108">
    <property type="entry name" value="PROTEIN_KINASE_ST"/>
    <property type="match status" value="1"/>
</dbReference>
<dbReference type="GO" id="GO:0005524">
    <property type="term" value="F:ATP binding"/>
    <property type="evidence" value="ECO:0007669"/>
    <property type="project" value="UniProtKB-KW"/>
</dbReference>
<dbReference type="GO" id="GO:0004674">
    <property type="term" value="F:protein serine/threonine kinase activity"/>
    <property type="evidence" value="ECO:0007669"/>
    <property type="project" value="UniProtKB-KW"/>
</dbReference>
<feature type="region of interest" description="Disordered" evidence="6">
    <location>
        <begin position="328"/>
        <end position="406"/>
    </location>
</feature>
<feature type="compositionally biased region" description="Low complexity" evidence="6">
    <location>
        <begin position="338"/>
        <end position="350"/>
    </location>
</feature>
<dbReference type="PROSITE" id="PS50011">
    <property type="entry name" value="PROTEIN_KINASE_DOM"/>
    <property type="match status" value="1"/>
</dbReference>
<protein>
    <submittedName>
        <fullName evidence="8">Kinase-like domain-containing protein</fullName>
    </submittedName>
</protein>